<feature type="region of interest" description="Disordered" evidence="6">
    <location>
        <begin position="200"/>
        <end position="223"/>
    </location>
</feature>
<dbReference type="Pfam" id="PF05672">
    <property type="entry name" value="MAP7"/>
    <property type="match status" value="1"/>
</dbReference>
<dbReference type="AlphaFoldDB" id="A0A3Q1GW51"/>
<dbReference type="GeneTree" id="ENSGT00950000182941"/>
<dbReference type="Ensembl" id="ENSAPOT00000029400.1">
    <property type="protein sequence ID" value="ENSAPOP00000034009.1"/>
    <property type="gene ID" value="ENSAPOG00000022962.1"/>
</dbReference>
<feature type="region of interest" description="Disordered" evidence="6">
    <location>
        <begin position="155"/>
        <end position="174"/>
    </location>
</feature>
<evidence type="ECO:0000256" key="6">
    <source>
        <dbReference type="SAM" id="MobiDB-lite"/>
    </source>
</evidence>
<keyword evidence="4" id="KW-0175">Coiled coil</keyword>
<proteinExistence type="inferred from homology"/>
<dbReference type="GO" id="GO:0000226">
    <property type="term" value="P:microtubule cytoskeleton organization"/>
    <property type="evidence" value="ECO:0007669"/>
    <property type="project" value="InterPro"/>
</dbReference>
<dbReference type="InterPro" id="IPR008604">
    <property type="entry name" value="MAP7_fam"/>
</dbReference>
<feature type="region of interest" description="Disordered" evidence="6">
    <location>
        <begin position="237"/>
        <end position="274"/>
    </location>
</feature>
<dbReference type="STRING" id="80966.ENSAPOP00000034009"/>
<dbReference type="InParanoid" id="A0A3Q1GW51"/>
<sequence>SVAAPSQSVSSPPAHKPSAGTTDPEEASRILAEKRRLAREQREKEEEERRQQEEQARLAREEMARRKAEERARREEEVQRQAEERRRKEEEERKAEEEKLQKEREEAERLQRQKEEEESRQREEAERLRLEREKHFQKEEAERLERKKRLEEIMKRTRRSDPAEKVETGTRCSEEDGDRLNCFIFLVSRENGEFEEVIELPSHSRLSPPEGEEQQENQEDRVPVVAFTENGLLKPLREDLSAQQGPGLEIPFVSSDPHSSSATTLKPADWSTAL</sequence>
<dbReference type="PANTHER" id="PTHR15073">
    <property type="entry name" value="MICROTUBULE-ASSOCIATED PROTEIN"/>
    <property type="match status" value="1"/>
</dbReference>
<reference evidence="7" key="1">
    <citation type="submission" date="2025-08" db="UniProtKB">
        <authorList>
            <consortium name="Ensembl"/>
        </authorList>
    </citation>
    <scope>IDENTIFICATION</scope>
</reference>
<evidence type="ECO:0000256" key="1">
    <source>
        <dbReference type="ARBA" id="ARBA00004245"/>
    </source>
</evidence>
<feature type="compositionally biased region" description="Low complexity" evidence="6">
    <location>
        <begin position="1"/>
        <end position="13"/>
    </location>
</feature>
<comment type="similarity">
    <text evidence="2">Belongs to the MAP7 family.</text>
</comment>
<keyword evidence="8" id="KW-1185">Reference proteome</keyword>
<dbReference type="InterPro" id="IPR051483">
    <property type="entry name" value="MAP7_domain-containing"/>
</dbReference>
<protein>
    <submittedName>
        <fullName evidence="7">Uncharacterized protein</fullName>
    </submittedName>
</protein>
<organism evidence="7 8">
    <name type="scientific">Acanthochromis polyacanthus</name>
    <name type="common">spiny chromis</name>
    <dbReference type="NCBI Taxonomy" id="80966"/>
    <lineage>
        <taxon>Eukaryota</taxon>
        <taxon>Metazoa</taxon>
        <taxon>Chordata</taxon>
        <taxon>Craniata</taxon>
        <taxon>Vertebrata</taxon>
        <taxon>Euteleostomi</taxon>
        <taxon>Actinopterygii</taxon>
        <taxon>Neopterygii</taxon>
        <taxon>Teleostei</taxon>
        <taxon>Neoteleostei</taxon>
        <taxon>Acanthomorphata</taxon>
        <taxon>Ovalentaria</taxon>
        <taxon>Pomacentridae</taxon>
        <taxon>Acanthochromis</taxon>
    </lineage>
</organism>
<reference evidence="7" key="2">
    <citation type="submission" date="2025-09" db="UniProtKB">
        <authorList>
            <consortium name="Ensembl"/>
        </authorList>
    </citation>
    <scope>IDENTIFICATION</scope>
</reference>
<name>A0A3Q1GW51_9TELE</name>
<evidence type="ECO:0000256" key="3">
    <source>
        <dbReference type="ARBA" id="ARBA00022490"/>
    </source>
</evidence>
<comment type="subcellular location">
    <subcellularLocation>
        <location evidence="1">Cytoplasm</location>
        <location evidence="1">Cytoskeleton</location>
    </subcellularLocation>
</comment>
<feature type="compositionally biased region" description="Basic and acidic residues" evidence="6">
    <location>
        <begin position="26"/>
        <end position="132"/>
    </location>
</feature>
<evidence type="ECO:0000313" key="7">
    <source>
        <dbReference type="Ensembl" id="ENSAPOP00000034009.1"/>
    </source>
</evidence>
<accession>A0A3Q1GW51</accession>
<feature type="region of interest" description="Disordered" evidence="6">
    <location>
        <begin position="1"/>
        <end position="132"/>
    </location>
</feature>
<dbReference type="PANTHER" id="PTHR15073:SF4">
    <property type="entry name" value="ENSCONSIN"/>
    <property type="match status" value="1"/>
</dbReference>
<dbReference type="GO" id="GO:0015630">
    <property type="term" value="C:microtubule cytoskeleton"/>
    <property type="evidence" value="ECO:0007669"/>
    <property type="project" value="InterPro"/>
</dbReference>
<keyword evidence="3" id="KW-0963">Cytoplasm</keyword>
<dbReference type="Proteomes" id="UP000257200">
    <property type="component" value="Unplaced"/>
</dbReference>
<keyword evidence="5" id="KW-0206">Cytoskeleton</keyword>
<evidence type="ECO:0000313" key="8">
    <source>
        <dbReference type="Proteomes" id="UP000257200"/>
    </source>
</evidence>
<evidence type="ECO:0000256" key="2">
    <source>
        <dbReference type="ARBA" id="ARBA00007525"/>
    </source>
</evidence>
<evidence type="ECO:0000256" key="4">
    <source>
        <dbReference type="ARBA" id="ARBA00023054"/>
    </source>
</evidence>
<evidence type="ECO:0000256" key="5">
    <source>
        <dbReference type="ARBA" id="ARBA00023212"/>
    </source>
</evidence>